<keyword evidence="12" id="KW-1185">Reference proteome</keyword>
<evidence type="ECO:0000256" key="6">
    <source>
        <dbReference type="ARBA" id="ARBA00022801"/>
    </source>
</evidence>
<dbReference type="InterPro" id="IPR015527">
    <property type="entry name" value="Pept_C26_g-glut_hydrolase"/>
</dbReference>
<dbReference type="GO" id="GO:0005773">
    <property type="term" value="C:vacuole"/>
    <property type="evidence" value="ECO:0007669"/>
    <property type="project" value="TreeGrafter"/>
</dbReference>
<name>A0A5D2HIH2_GOSDA</name>
<dbReference type="GO" id="GO:0005576">
    <property type="term" value="C:extracellular region"/>
    <property type="evidence" value="ECO:0007669"/>
    <property type="project" value="UniProtKB-SubCell"/>
</dbReference>
<dbReference type="GO" id="GO:0046900">
    <property type="term" value="P:tetrahydrofolylpolyglutamate metabolic process"/>
    <property type="evidence" value="ECO:0007669"/>
    <property type="project" value="TreeGrafter"/>
</dbReference>
<evidence type="ECO:0000256" key="3">
    <source>
        <dbReference type="ARBA" id="ARBA00012886"/>
    </source>
</evidence>
<dbReference type="PANTHER" id="PTHR11315:SF0">
    <property type="entry name" value="FOLATE GAMMA-GLUTAMYL HYDROLASE"/>
    <property type="match status" value="1"/>
</dbReference>
<dbReference type="FunFam" id="3.40.50.880:FF:000024">
    <property type="entry name" value="Folate gamma-glutamyl hydrolase"/>
    <property type="match status" value="1"/>
</dbReference>
<organism evidence="11 12">
    <name type="scientific">Gossypium darwinii</name>
    <name type="common">Darwin's cotton</name>
    <name type="synonym">Gossypium barbadense var. darwinii</name>
    <dbReference type="NCBI Taxonomy" id="34276"/>
    <lineage>
        <taxon>Eukaryota</taxon>
        <taxon>Viridiplantae</taxon>
        <taxon>Streptophyta</taxon>
        <taxon>Embryophyta</taxon>
        <taxon>Tracheophyta</taxon>
        <taxon>Spermatophyta</taxon>
        <taxon>Magnoliopsida</taxon>
        <taxon>eudicotyledons</taxon>
        <taxon>Gunneridae</taxon>
        <taxon>Pentapetalae</taxon>
        <taxon>rosids</taxon>
        <taxon>malvids</taxon>
        <taxon>Malvales</taxon>
        <taxon>Malvaceae</taxon>
        <taxon>Malvoideae</taxon>
        <taxon>Gossypium</taxon>
    </lineage>
</organism>
<dbReference type="InterPro" id="IPR011697">
    <property type="entry name" value="Peptidase_C26"/>
</dbReference>
<evidence type="ECO:0000256" key="1">
    <source>
        <dbReference type="ARBA" id="ARBA00004239"/>
    </source>
</evidence>
<comment type="catalytic activity">
    <reaction evidence="7 9">
        <text>(6S)-5,6,7,8-tetrahydrofolyl-(gamma-L-Glu)(n) + (n-1) H2O = (6S)-5,6,7,8-tetrahydrofolate + (n-1) L-glutamate</text>
        <dbReference type="Rhea" id="RHEA:56784"/>
        <dbReference type="Rhea" id="RHEA-COMP:14738"/>
        <dbReference type="ChEBI" id="CHEBI:15377"/>
        <dbReference type="ChEBI" id="CHEBI:29985"/>
        <dbReference type="ChEBI" id="CHEBI:57453"/>
        <dbReference type="ChEBI" id="CHEBI:141005"/>
        <dbReference type="EC" id="3.4.19.9"/>
    </reaction>
</comment>
<dbReference type="GO" id="GO:0034722">
    <property type="term" value="F:gamma-glutamyl-peptidase activity"/>
    <property type="evidence" value="ECO:0007669"/>
    <property type="project" value="UniProtKB-UniRule"/>
</dbReference>
<comment type="similarity">
    <text evidence="2">Belongs to the peptidase C26 family.</text>
</comment>
<dbReference type="Proteomes" id="UP000323506">
    <property type="component" value="Chromosome A01"/>
</dbReference>
<protein>
    <recommendedName>
        <fullName evidence="3 9">folate gamma-glutamyl hydrolase</fullName>
        <ecNumber evidence="3 9">3.4.19.9</ecNumber>
    </recommendedName>
</protein>
<evidence type="ECO:0000256" key="8">
    <source>
        <dbReference type="PIRSR" id="PIRSR615527-1"/>
    </source>
</evidence>
<sequence>MPSLFGSNPSSSDPANDTVPSPSSSCSSSSLDMWNYFFVPILLCLTKELSLAKAQTSTGLLLPSQRGDGSADDSLISFSSCANADPKLYYRPVIGILSHPGDGASGRLNNDTNASYIAASYVKFVEAAGARIIPLIFNEPEEILFQKLELVNGVLFTGGWSKYGLYYDIAKKIFKKVIEKNDRGDHFPLYAICLGFELLTMIISEDKNILEPFSASNQASSLQFVENVNIEGTVFQRFPPNLLQKLGTDCLVMQNHRYGISPEKLQNTPNLSRFFKILTTSTDKNNKVYVSTAQAHGYPVTAFQWHPEKNAFEWGLPMIPHSDDAIEVTQHVANFLIREARRSLNRPAAQKVLDNLIYNYSPTFCGKAGRGFDEVYIFTQRQARI</sequence>
<feature type="region of interest" description="Disordered" evidence="10">
    <location>
        <begin position="1"/>
        <end position="28"/>
    </location>
</feature>
<dbReference type="PROSITE" id="PS51273">
    <property type="entry name" value="GATASE_TYPE_1"/>
    <property type="match status" value="1"/>
</dbReference>
<feature type="active site" evidence="9">
    <location>
        <position position="306"/>
    </location>
</feature>
<dbReference type="PROSITE" id="PS51275">
    <property type="entry name" value="PEPTIDASE_C26_GGH"/>
    <property type="match status" value="1"/>
</dbReference>
<keyword evidence="4" id="KW-0964">Secreted</keyword>
<feature type="compositionally biased region" description="Polar residues" evidence="10">
    <location>
        <begin position="1"/>
        <end position="19"/>
    </location>
</feature>
<evidence type="ECO:0000256" key="4">
    <source>
        <dbReference type="ARBA" id="ARBA00022525"/>
    </source>
</evidence>
<dbReference type="PANTHER" id="PTHR11315">
    <property type="entry name" value="PROTEASE FAMILY C26 GAMMA-GLUTAMYL HYDROLASE"/>
    <property type="match status" value="1"/>
</dbReference>
<reference evidence="11 12" key="1">
    <citation type="submission" date="2019-06" db="EMBL/GenBank/DDBJ databases">
        <title>WGS assembly of Gossypium darwinii.</title>
        <authorList>
            <person name="Chen Z.J."/>
            <person name="Sreedasyam A."/>
            <person name="Ando A."/>
            <person name="Song Q."/>
            <person name="De L."/>
            <person name="Hulse-Kemp A."/>
            <person name="Ding M."/>
            <person name="Ye W."/>
            <person name="Kirkbride R."/>
            <person name="Jenkins J."/>
            <person name="Plott C."/>
            <person name="Lovell J."/>
            <person name="Lin Y.-M."/>
            <person name="Vaughn R."/>
            <person name="Liu B."/>
            <person name="Li W."/>
            <person name="Simpson S."/>
            <person name="Scheffler B."/>
            <person name="Saski C."/>
            <person name="Grover C."/>
            <person name="Hu G."/>
            <person name="Conover J."/>
            <person name="Carlson J."/>
            <person name="Shu S."/>
            <person name="Boston L."/>
            <person name="Williams M."/>
            <person name="Peterson D."/>
            <person name="Mcgee K."/>
            <person name="Jones D."/>
            <person name="Wendel J."/>
            <person name="Stelly D."/>
            <person name="Grimwood J."/>
            <person name="Schmutz J."/>
        </authorList>
    </citation>
    <scope>NUCLEOTIDE SEQUENCE [LARGE SCALE GENOMIC DNA]</scope>
    <source>
        <strain evidence="11">1808015.09</strain>
    </source>
</reference>
<dbReference type="EC" id="3.4.19.9" evidence="3 9"/>
<gene>
    <name evidence="11" type="ORF">ES288_A01G054100v1</name>
</gene>
<keyword evidence="5" id="KW-0732">Signal</keyword>
<dbReference type="InterPro" id="IPR029062">
    <property type="entry name" value="Class_I_gatase-like"/>
</dbReference>
<dbReference type="Gene3D" id="3.40.50.880">
    <property type="match status" value="1"/>
</dbReference>
<dbReference type="AlphaFoldDB" id="A0A5D2HIH2"/>
<evidence type="ECO:0000256" key="7">
    <source>
        <dbReference type="ARBA" id="ARBA00051589"/>
    </source>
</evidence>
<accession>A0A5D2HIH2</accession>
<dbReference type="SUPFAM" id="SSF52317">
    <property type="entry name" value="Class I glutamine amidotransferase-like"/>
    <property type="match status" value="1"/>
</dbReference>
<evidence type="ECO:0000313" key="11">
    <source>
        <dbReference type="EMBL" id="TYH29942.1"/>
    </source>
</evidence>
<dbReference type="EMBL" id="CM017688">
    <property type="protein sequence ID" value="TYH29942.1"/>
    <property type="molecule type" value="Genomic_DNA"/>
</dbReference>
<comment type="subcellular location">
    <subcellularLocation>
        <location evidence="1">Secreted</location>
        <location evidence="1">Extracellular space</location>
    </subcellularLocation>
</comment>
<dbReference type="Pfam" id="PF07722">
    <property type="entry name" value="Peptidase_C26"/>
    <property type="match status" value="1"/>
</dbReference>
<evidence type="ECO:0000256" key="9">
    <source>
        <dbReference type="PROSITE-ProRule" id="PRU00607"/>
    </source>
</evidence>
<evidence type="ECO:0000256" key="10">
    <source>
        <dbReference type="SAM" id="MobiDB-lite"/>
    </source>
</evidence>
<keyword evidence="6 9" id="KW-0378">Hydrolase</keyword>
<feature type="active site" description="Nucleophile" evidence="8 9">
    <location>
        <position position="193"/>
    </location>
</feature>
<evidence type="ECO:0000313" key="12">
    <source>
        <dbReference type="Proteomes" id="UP000323506"/>
    </source>
</evidence>
<evidence type="ECO:0000256" key="2">
    <source>
        <dbReference type="ARBA" id="ARBA00011083"/>
    </source>
</evidence>
<evidence type="ECO:0000256" key="5">
    <source>
        <dbReference type="ARBA" id="ARBA00022729"/>
    </source>
</evidence>
<proteinExistence type="inferred from homology"/>
<feature type="active site" description="Proton donor" evidence="8">
    <location>
        <position position="306"/>
    </location>
</feature>